<keyword evidence="6" id="KW-1185">Reference proteome</keyword>
<name>A0A7W9MJJ6_9ACTN</name>
<dbReference type="InterPro" id="IPR025110">
    <property type="entry name" value="AMP-bd_C"/>
</dbReference>
<evidence type="ECO:0000259" key="4">
    <source>
        <dbReference type="PROSITE" id="PS50075"/>
    </source>
</evidence>
<comment type="cofactor">
    <cofactor evidence="1">
        <name>pantetheine 4'-phosphate</name>
        <dbReference type="ChEBI" id="CHEBI:47942"/>
    </cofactor>
</comment>
<comment type="caution">
    <text evidence="5">The sequence shown here is derived from an EMBL/GenBank/DDBJ whole genome shotgun (WGS) entry which is preliminary data.</text>
</comment>
<protein>
    <submittedName>
        <fullName evidence="5">Amino acid adenylation domain-containing protein</fullName>
    </submittedName>
</protein>
<dbReference type="Pfam" id="PF00550">
    <property type="entry name" value="PP-binding"/>
    <property type="match status" value="1"/>
</dbReference>
<dbReference type="NCBIfam" id="TIGR01733">
    <property type="entry name" value="AA-adenyl-dom"/>
    <property type="match status" value="1"/>
</dbReference>
<evidence type="ECO:0000313" key="6">
    <source>
        <dbReference type="Proteomes" id="UP000540685"/>
    </source>
</evidence>
<dbReference type="InterPro" id="IPR001242">
    <property type="entry name" value="Condensation_dom"/>
</dbReference>
<accession>A0A7W9MJJ6</accession>
<dbReference type="GO" id="GO:0043041">
    <property type="term" value="P:amino acid activation for nonribosomal peptide biosynthetic process"/>
    <property type="evidence" value="ECO:0007669"/>
    <property type="project" value="TreeGrafter"/>
</dbReference>
<dbReference type="Gene3D" id="3.30.300.30">
    <property type="match status" value="1"/>
</dbReference>
<dbReference type="InterPro" id="IPR042099">
    <property type="entry name" value="ANL_N_sf"/>
</dbReference>
<dbReference type="PANTHER" id="PTHR45527:SF1">
    <property type="entry name" value="FATTY ACID SYNTHASE"/>
    <property type="match status" value="1"/>
</dbReference>
<dbReference type="GO" id="GO:0031177">
    <property type="term" value="F:phosphopantetheine binding"/>
    <property type="evidence" value="ECO:0007669"/>
    <property type="project" value="InterPro"/>
</dbReference>
<dbReference type="GO" id="GO:0003824">
    <property type="term" value="F:catalytic activity"/>
    <property type="evidence" value="ECO:0007669"/>
    <property type="project" value="InterPro"/>
</dbReference>
<evidence type="ECO:0000256" key="2">
    <source>
        <dbReference type="ARBA" id="ARBA00022450"/>
    </source>
</evidence>
<dbReference type="InterPro" id="IPR000873">
    <property type="entry name" value="AMP-dep_synth/lig_dom"/>
</dbReference>
<organism evidence="5 6">
    <name type="scientific">Streptosporangium becharense</name>
    <dbReference type="NCBI Taxonomy" id="1816182"/>
    <lineage>
        <taxon>Bacteria</taxon>
        <taxon>Bacillati</taxon>
        <taxon>Actinomycetota</taxon>
        <taxon>Actinomycetes</taxon>
        <taxon>Streptosporangiales</taxon>
        <taxon>Streptosporangiaceae</taxon>
        <taxon>Streptosporangium</taxon>
    </lineage>
</organism>
<evidence type="ECO:0000256" key="3">
    <source>
        <dbReference type="ARBA" id="ARBA00022553"/>
    </source>
</evidence>
<dbReference type="FunFam" id="3.40.50.12780:FF:000012">
    <property type="entry name" value="Non-ribosomal peptide synthetase"/>
    <property type="match status" value="1"/>
</dbReference>
<dbReference type="Proteomes" id="UP000540685">
    <property type="component" value="Unassembled WGS sequence"/>
</dbReference>
<keyword evidence="3" id="KW-0597">Phosphoprotein</keyword>
<dbReference type="CDD" id="cd05930">
    <property type="entry name" value="A_NRPS"/>
    <property type="match status" value="1"/>
</dbReference>
<dbReference type="SUPFAM" id="SSF52777">
    <property type="entry name" value="CoA-dependent acyltransferases"/>
    <property type="match status" value="2"/>
</dbReference>
<dbReference type="Gene3D" id="1.10.1200.10">
    <property type="entry name" value="ACP-like"/>
    <property type="match status" value="1"/>
</dbReference>
<dbReference type="SMART" id="SM00823">
    <property type="entry name" value="PKS_PP"/>
    <property type="match status" value="1"/>
</dbReference>
<dbReference type="Pfam" id="PF00668">
    <property type="entry name" value="Condensation"/>
    <property type="match status" value="1"/>
</dbReference>
<dbReference type="GO" id="GO:0005737">
    <property type="term" value="C:cytoplasm"/>
    <property type="evidence" value="ECO:0007669"/>
    <property type="project" value="TreeGrafter"/>
</dbReference>
<dbReference type="InterPro" id="IPR020806">
    <property type="entry name" value="PKS_PP-bd"/>
</dbReference>
<dbReference type="EMBL" id="JACHMP010000001">
    <property type="protein sequence ID" value="MBB5823135.1"/>
    <property type="molecule type" value="Genomic_DNA"/>
</dbReference>
<evidence type="ECO:0000313" key="5">
    <source>
        <dbReference type="EMBL" id="MBB5823135.1"/>
    </source>
</evidence>
<dbReference type="InterPro" id="IPR010071">
    <property type="entry name" value="AA_adenyl_dom"/>
</dbReference>
<dbReference type="InterPro" id="IPR036736">
    <property type="entry name" value="ACP-like_sf"/>
</dbReference>
<dbReference type="GO" id="GO:0044550">
    <property type="term" value="P:secondary metabolite biosynthetic process"/>
    <property type="evidence" value="ECO:0007669"/>
    <property type="project" value="TreeGrafter"/>
</dbReference>
<dbReference type="RefSeq" id="WP_184540104.1">
    <property type="nucleotide sequence ID" value="NZ_JACHMP010000001.1"/>
</dbReference>
<dbReference type="AlphaFoldDB" id="A0A7W9MJJ6"/>
<dbReference type="SUPFAM" id="SSF47336">
    <property type="entry name" value="ACP-like"/>
    <property type="match status" value="1"/>
</dbReference>
<dbReference type="InterPro" id="IPR045851">
    <property type="entry name" value="AMP-bd_C_sf"/>
</dbReference>
<sequence>MVQESELVRRLRNLPPDRRAEFLRNLENVSRGARVSPLSFRQEQLWVLDKISRASAGYALVFAFRLEGELSVEALEGALDDVLERHTVLRSVMPHEHADGAQVLRPARPARPTVEKTAAEELDARCAAVVREELERGFDLDNGPLVRHRLLAVDDRTHVLLWVTHHLVFDRRSAGVVLRDLMAAYEARLGGGRAAGAAAPHFGEYASWQRDWVRGPEAAAAAAWWKETLAGWESTEIPADLPRGRLLDLTAETVSAPLDAPVREAAAALADRLGVAAGDVFLAAFLSVLGRVTARRDLVVGLPVNVPGPFDPAALVGDCGNLQPVRVEVEGAPGLAEIARRVHRARTEGERHAALPFKLILEAVGVEPDPGRLPLVQVGFELRDDAAPRAEAGPLRAVAEQVETGGATLELDLVVQPDLVRVRYVTALYRRGTAELLLERYLRVLAAGCAGPDVPHERLPLAGADERRVILEEWNVPVGRREPELIHKIFEERARERPGAVAVAGRDTEITYAELDRRANGVAARLRELGVGPEDFVAVAPPRGPRLAEAVLGVLKAGAAYVPVDLGNPAGRIAAILDDSAARIVIGDRETLAGLPEGRWQGLDLDEAGERDEAPPIEVPPSALAYAIFTSGSTGRPKGVLVEHRNVVNFIRTVQEMFSLTPDDRVVQFASPGFDVSTFELFSALLTGARLYAVDDEERRSIDRIDAVLAEQRITVIDLPPAIMELLDPARYPDLRIAFVGGEAFTGELTTRWAAGRRFYNGYGPTETTVTVVAKLCEGVWRGSPPIGRAMTNHRAYTLDGEMGLQPAGAVGELAVAGAGLGRGYLGRPDLTAERFRPDPYGEPGSRVYLTGDLAAWNADGDLVFHGRADRQVKIRGVRIELGEVESALLTLPEVGRAVAEAVPDPRGGSLLVAYLVPAEGATLQLDTVRGALTERLPPPMVPSFLIPLDEVPLTLSGKVNRKALPPVRFADPVEQAEAEAEERTETERRVADEVFLPLLRVPRVSKHDNFFALGGTSLQAIRIAPRVKAVFDVDLPIADFFQNPTVTGMAQVVEGLVARRDEARRTMLAALEFVEGRTDEEVADLLGTPGGER</sequence>
<dbReference type="FunFam" id="3.40.50.980:FF:000001">
    <property type="entry name" value="Non-ribosomal peptide synthetase"/>
    <property type="match status" value="1"/>
</dbReference>
<dbReference type="SUPFAM" id="SSF56801">
    <property type="entry name" value="Acetyl-CoA synthetase-like"/>
    <property type="match status" value="1"/>
</dbReference>
<dbReference type="Gene3D" id="3.40.50.12780">
    <property type="entry name" value="N-terminal domain of ligase-like"/>
    <property type="match status" value="1"/>
</dbReference>
<dbReference type="PROSITE" id="PS50075">
    <property type="entry name" value="CARRIER"/>
    <property type="match status" value="1"/>
</dbReference>
<evidence type="ECO:0000256" key="1">
    <source>
        <dbReference type="ARBA" id="ARBA00001957"/>
    </source>
</evidence>
<dbReference type="Gene3D" id="3.30.559.10">
    <property type="entry name" value="Chloramphenicol acetyltransferase-like domain"/>
    <property type="match status" value="1"/>
</dbReference>
<feature type="domain" description="Carrier" evidence="4">
    <location>
        <begin position="982"/>
        <end position="1058"/>
    </location>
</feature>
<keyword evidence="2" id="KW-0596">Phosphopantetheine</keyword>
<dbReference type="Pfam" id="PF13193">
    <property type="entry name" value="AMP-binding_C"/>
    <property type="match status" value="1"/>
</dbReference>
<dbReference type="Pfam" id="PF00501">
    <property type="entry name" value="AMP-binding"/>
    <property type="match status" value="1"/>
</dbReference>
<dbReference type="Gene3D" id="3.30.559.30">
    <property type="entry name" value="Nonribosomal peptide synthetase, condensation domain"/>
    <property type="match status" value="1"/>
</dbReference>
<dbReference type="GO" id="GO:0008610">
    <property type="term" value="P:lipid biosynthetic process"/>
    <property type="evidence" value="ECO:0007669"/>
    <property type="project" value="UniProtKB-ARBA"/>
</dbReference>
<dbReference type="PANTHER" id="PTHR45527">
    <property type="entry name" value="NONRIBOSOMAL PEPTIDE SYNTHETASE"/>
    <property type="match status" value="1"/>
</dbReference>
<proteinExistence type="predicted"/>
<reference evidence="5 6" key="1">
    <citation type="submission" date="2020-08" db="EMBL/GenBank/DDBJ databases">
        <title>Sequencing the genomes of 1000 actinobacteria strains.</title>
        <authorList>
            <person name="Klenk H.-P."/>
        </authorList>
    </citation>
    <scope>NUCLEOTIDE SEQUENCE [LARGE SCALE GENOMIC DNA]</scope>
    <source>
        <strain evidence="5 6">DSM 46887</strain>
    </source>
</reference>
<dbReference type="InterPro" id="IPR009081">
    <property type="entry name" value="PP-bd_ACP"/>
</dbReference>
<gene>
    <name evidence="5" type="ORF">F4562_006197</name>
</gene>
<dbReference type="InterPro" id="IPR023213">
    <property type="entry name" value="CAT-like_dom_sf"/>
</dbReference>